<dbReference type="Proteomes" id="UP000712947">
    <property type="component" value="Unassembled WGS sequence"/>
</dbReference>
<evidence type="ECO:0000256" key="1">
    <source>
        <dbReference type="SAM" id="SignalP"/>
    </source>
</evidence>
<feature type="domain" description="Pilus assembly protein E-set like" evidence="2">
    <location>
        <begin position="272"/>
        <end position="336"/>
    </location>
</feature>
<keyword evidence="1" id="KW-0732">Signal</keyword>
<proteinExistence type="predicted"/>
<name>A0AA44CM79_YERMO</name>
<accession>A0AA44CM79</accession>
<organism evidence="3 4">
    <name type="scientific">Yersinia mollaretii</name>
    <dbReference type="NCBI Taxonomy" id="33060"/>
    <lineage>
        <taxon>Bacteria</taxon>
        <taxon>Pseudomonadati</taxon>
        <taxon>Pseudomonadota</taxon>
        <taxon>Gammaproteobacteria</taxon>
        <taxon>Enterobacterales</taxon>
        <taxon>Yersiniaceae</taxon>
        <taxon>Yersinia</taxon>
    </lineage>
</organism>
<evidence type="ECO:0000313" key="4">
    <source>
        <dbReference type="Proteomes" id="UP000712947"/>
    </source>
</evidence>
<gene>
    <name evidence="3" type="ORF">HB991_12530</name>
</gene>
<evidence type="ECO:0000313" key="3">
    <source>
        <dbReference type="EMBL" id="NIL23332.1"/>
    </source>
</evidence>
<feature type="signal peptide" evidence="1">
    <location>
        <begin position="1"/>
        <end position="30"/>
    </location>
</feature>
<comment type="caution">
    <text evidence="3">The sequence shown here is derived from an EMBL/GenBank/DDBJ whole genome shotgun (WGS) entry which is preliminary data.</text>
</comment>
<reference evidence="3" key="1">
    <citation type="submission" date="2020-03" db="EMBL/GenBank/DDBJ databases">
        <authorList>
            <person name="Kislichkina A."/>
            <person name="Dentovskaya S."/>
            <person name="Shaikhutdinov R."/>
            <person name="Ivanov S."/>
            <person name="Sizova A."/>
            <person name="Solomentsev V."/>
            <person name="Bogun A."/>
        </authorList>
    </citation>
    <scope>NUCLEOTIDE SEQUENCE</scope>
    <source>
        <strain evidence="3">SCPM-O-B-7610</strain>
    </source>
</reference>
<sequence>MEWNPMAKTLKINQAILSALLFSALNSAQAEELIIEHLVPSGFSALEENNTLQLLGVLDGKTLPAPLFFSEEKQQLTFDAQKYRNNNIDEQSILLLEEILSQLPYLQCQTGCDYILSGHNIMLDKVNNVITISNTNNRYLIPTTTWGVVHNQSFDLRMTARNYRAISGRGQGYIGLPLQSYGFINWFYNTTRSKNHYQHEDESLYQHHTQAGVDSWYLQKNFQALYLRAGRQNNLDNSAGSIHTLINPALDQFVTLGSQSYLALDAPSAGSLVLYATTDGDYEIYRDNQLIRRIPAQLGRNEIDYNQLPGGYYQVEIRLVDNTGRIVSQESQIISNIGTQTNHGWFLTMGKGAIHHRNNSPHLVQFGRSMKIQNLQTNISLLADNAHHWAGEGNISRPWSFSNLTITPSLGIMSGEKHGGGYLRLNGGNAALGYFSVARYQTPDVSIYAPNYGSTSASYSRRFGPTQLSYQFNQYQHNRQHRIQSSWDWQRPQFGLNLSLGVQKGGQWINPINSGASFFSTNNYSVFLNTTLSFRKSSASINSAYAQQQLTTSANYQQEFTDNHGTSALGINGSTSGNTNSVGSFAHRSGSRGDMSARMGIDSKIANGGISYNGMLAISPQGAALGRSSYSGSALLIETPVLSGTPYSFRAEGHPITGEGLYAIPLSRYQDRFFIRTHNDRSDLNMHIQLPVNIVRAHPGQVFSSKADITLDLLYNGFLNDANGLPITGVIQETGDTVHPNGLFSISSNTILNSISVQNGATQYRCDMRQQRDHIYLCHTDEYQQD</sequence>
<protein>
    <submittedName>
        <fullName evidence="3">Alpha-related fimbriae usher protein</fullName>
    </submittedName>
</protein>
<dbReference type="Pfam" id="PF16967">
    <property type="entry name" value="TcfC"/>
    <property type="match status" value="1"/>
</dbReference>
<evidence type="ECO:0000259" key="2">
    <source>
        <dbReference type="Pfam" id="PF16967"/>
    </source>
</evidence>
<feature type="chain" id="PRO_5041273214" evidence="1">
    <location>
        <begin position="31"/>
        <end position="786"/>
    </location>
</feature>
<dbReference type="AlphaFoldDB" id="A0AA44CM79"/>
<dbReference type="InterPro" id="IPR032636">
    <property type="entry name" value="Pilus_assem_E-set-like_dom"/>
</dbReference>
<dbReference type="EMBL" id="JAASAI010000012">
    <property type="protein sequence ID" value="NIL23332.1"/>
    <property type="molecule type" value="Genomic_DNA"/>
</dbReference>